<dbReference type="Pfam" id="PF00205">
    <property type="entry name" value="TPP_enzyme_M"/>
    <property type="match status" value="1"/>
</dbReference>
<dbReference type="CDD" id="cd07035">
    <property type="entry name" value="TPP_PYR_POX_like"/>
    <property type="match status" value="1"/>
</dbReference>
<comment type="caution">
    <text evidence="8">The sequence shown here is derived from an EMBL/GenBank/DDBJ whole genome shotgun (WGS) entry which is preliminary data.</text>
</comment>
<dbReference type="InterPro" id="IPR029035">
    <property type="entry name" value="DHS-like_NAD/FAD-binding_dom"/>
</dbReference>
<name>A0ABS6J6H4_9RHOB</name>
<dbReference type="Proteomes" id="UP000731907">
    <property type="component" value="Unassembled WGS sequence"/>
</dbReference>
<keyword evidence="2" id="KW-0808">Transferase</keyword>
<evidence type="ECO:0000313" key="9">
    <source>
        <dbReference type="Proteomes" id="UP000731907"/>
    </source>
</evidence>
<dbReference type="EMBL" id="JAAATX020000007">
    <property type="protein sequence ID" value="MBU9698459.1"/>
    <property type="molecule type" value="Genomic_DNA"/>
</dbReference>
<feature type="domain" description="Thiamine pyrophosphate enzyme central" evidence="5">
    <location>
        <begin position="216"/>
        <end position="350"/>
    </location>
</feature>
<dbReference type="Gene3D" id="3.40.50.970">
    <property type="match status" value="2"/>
</dbReference>
<keyword evidence="9" id="KW-1185">Reference proteome</keyword>
<keyword evidence="3 4" id="KW-0786">Thiamine pyrophosphate</keyword>
<dbReference type="SUPFAM" id="SSF52518">
    <property type="entry name" value="Thiamin diphosphate-binding fold (THDP-binding)"/>
    <property type="match status" value="2"/>
</dbReference>
<evidence type="ECO:0000256" key="1">
    <source>
        <dbReference type="ARBA" id="ARBA00007812"/>
    </source>
</evidence>
<reference evidence="8 9" key="1">
    <citation type="submission" date="2021-06" db="EMBL/GenBank/DDBJ databases">
        <title>Rhodobacteraceae bacterium strain HSP-20.</title>
        <authorList>
            <person name="Chen W.-M."/>
        </authorList>
    </citation>
    <scope>NUCLEOTIDE SEQUENCE [LARGE SCALE GENOMIC DNA]</scope>
    <source>
        <strain evidence="8 9">HSP-20</strain>
    </source>
</reference>
<keyword evidence="8" id="KW-0378">Hydrolase</keyword>
<dbReference type="PANTHER" id="PTHR18968">
    <property type="entry name" value="THIAMINE PYROPHOSPHATE ENZYMES"/>
    <property type="match status" value="1"/>
</dbReference>
<evidence type="ECO:0000259" key="7">
    <source>
        <dbReference type="Pfam" id="PF02776"/>
    </source>
</evidence>
<evidence type="ECO:0000313" key="8">
    <source>
        <dbReference type="EMBL" id="MBU9698459.1"/>
    </source>
</evidence>
<evidence type="ECO:0000256" key="4">
    <source>
        <dbReference type="RuleBase" id="RU362132"/>
    </source>
</evidence>
<dbReference type="NCBIfam" id="TIGR04377">
    <property type="entry name" value="myo_inos_iolD"/>
    <property type="match status" value="1"/>
</dbReference>
<dbReference type="GO" id="GO:0102481">
    <property type="term" value="F:3D-(3,5/4)-trihydroxycyclohexane-1,2-dione hydrolase activity"/>
    <property type="evidence" value="ECO:0007669"/>
    <property type="project" value="UniProtKB-EC"/>
</dbReference>
<evidence type="ECO:0000256" key="2">
    <source>
        <dbReference type="ARBA" id="ARBA00022679"/>
    </source>
</evidence>
<dbReference type="PROSITE" id="PS00187">
    <property type="entry name" value="TPP_ENZYMES"/>
    <property type="match status" value="1"/>
</dbReference>
<gene>
    <name evidence="8" type="primary">iolD</name>
    <name evidence="8" type="ORF">GU927_011440</name>
</gene>
<accession>A0ABS6J6H4</accession>
<sequence>MTTIRLTAAQAMVRWLANQQAEDGTRFIEGIWAIFGHGNVAGLGEALHGARDVFPTWRGHNEQTMAHTAIAYAKAMKRQKAMAVTTSIGPGATNVVTAAALAYVNRLPLLIIPGDVFANRAPDPVLQQVEDFADGTVSANDCFRPVSRYFDRITRPEHILTALPRALRVMTDPAECGPVTLAFCQDVQAEAYDYPESFFTPKVWRIRRPEPDQAELQAAIAAIRAAKQPVIVAGGGVIYSEAEAALAAFATEHGIPVVETQAGKSALAHDHEQNFGPVGVTGSSSANIVCEGADLVIGLGTRFQDFTTGSWSLFKNPARRILAINVQAYDAGKHGAMSLVADARVALEKLGAGMKGLRFAAPDAALKSDWAAAKAAVKAAPASGNQLPTDMQVIGAVQRSSTPATIVMGAAGTMPGELHKIWDAAQGGYHMEYGFSCMGYEIAGALGIKMARPDADVVCMVGDGSYMMANSELATAVMMGVPFTVVITDNRGYGCINRLQKHTGGAPFNNLLDDAWHVNPSAIDFVAHAASMGARAVKAGSVAELEATITAMRGGQVPSVIVIDTDPGPSTAAGGTWWDVGVPEVSERETVRAARAKYEEMKAKQSVDG</sequence>
<organism evidence="8 9">
    <name type="scientific">Paragemmobacter amnigenus</name>
    <dbReference type="NCBI Taxonomy" id="2852097"/>
    <lineage>
        <taxon>Bacteria</taxon>
        <taxon>Pseudomonadati</taxon>
        <taxon>Pseudomonadota</taxon>
        <taxon>Alphaproteobacteria</taxon>
        <taxon>Rhodobacterales</taxon>
        <taxon>Paracoccaceae</taxon>
        <taxon>Paragemmobacter</taxon>
    </lineage>
</organism>
<dbReference type="InterPro" id="IPR030817">
    <property type="entry name" value="Myo_inos_IolD"/>
</dbReference>
<dbReference type="PANTHER" id="PTHR18968:SF9">
    <property type="entry name" value="3D-(3,5_4)-TRIHYDROXYCYCLOHEXANE-1,2-DIONE HYDROLASE"/>
    <property type="match status" value="1"/>
</dbReference>
<dbReference type="RefSeq" id="WP_161762575.1">
    <property type="nucleotide sequence ID" value="NZ_JAAATX020000007.1"/>
</dbReference>
<dbReference type="Gene3D" id="3.40.50.1220">
    <property type="entry name" value="TPP-binding domain"/>
    <property type="match status" value="1"/>
</dbReference>
<comment type="similarity">
    <text evidence="1 4">Belongs to the TPP enzyme family.</text>
</comment>
<dbReference type="Pfam" id="PF02775">
    <property type="entry name" value="TPP_enzyme_C"/>
    <property type="match status" value="1"/>
</dbReference>
<dbReference type="SUPFAM" id="SSF52467">
    <property type="entry name" value="DHS-like NAD/FAD-binding domain"/>
    <property type="match status" value="1"/>
</dbReference>
<evidence type="ECO:0000256" key="3">
    <source>
        <dbReference type="ARBA" id="ARBA00023052"/>
    </source>
</evidence>
<dbReference type="InterPro" id="IPR012000">
    <property type="entry name" value="Thiamin_PyroP_enz_cen_dom"/>
</dbReference>
<proteinExistence type="inferred from homology"/>
<dbReference type="InterPro" id="IPR029061">
    <property type="entry name" value="THDP-binding"/>
</dbReference>
<dbReference type="InterPro" id="IPR012001">
    <property type="entry name" value="Thiamin_PyroP_enz_TPP-bd_dom"/>
</dbReference>
<evidence type="ECO:0000259" key="6">
    <source>
        <dbReference type="Pfam" id="PF02775"/>
    </source>
</evidence>
<dbReference type="InterPro" id="IPR011766">
    <property type="entry name" value="TPP_enzyme_TPP-bd"/>
</dbReference>
<protein>
    <submittedName>
        <fullName evidence="8">3D-(3,5/4)-trihydroxycyclohexane-1,2-dione acylhydrolase (Decyclizing)</fullName>
        <ecNumber evidence="8">3.7.1.22</ecNumber>
    </submittedName>
</protein>
<feature type="domain" description="Thiamine pyrophosphate enzyme N-terminal TPP-binding" evidence="7">
    <location>
        <begin position="44"/>
        <end position="127"/>
    </location>
</feature>
<dbReference type="InterPro" id="IPR000399">
    <property type="entry name" value="TPP-bd_CS"/>
</dbReference>
<dbReference type="InterPro" id="IPR045229">
    <property type="entry name" value="TPP_enz"/>
</dbReference>
<feature type="domain" description="Thiamine pyrophosphate enzyme TPP-binding" evidence="6">
    <location>
        <begin position="412"/>
        <end position="563"/>
    </location>
</feature>
<evidence type="ECO:0000259" key="5">
    <source>
        <dbReference type="Pfam" id="PF00205"/>
    </source>
</evidence>
<dbReference type="Pfam" id="PF02776">
    <property type="entry name" value="TPP_enzyme_N"/>
    <property type="match status" value="1"/>
</dbReference>
<dbReference type="EC" id="3.7.1.22" evidence="8"/>